<organism evidence="1 2">
    <name type="scientific">Aspergillus japonicus CBS 114.51</name>
    <dbReference type="NCBI Taxonomy" id="1448312"/>
    <lineage>
        <taxon>Eukaryota</taxon>
        <taxon>Fungi</taxon>
        <taxon>Dikarya</taxon>
        <taxon>Ascomycota</taxon>
        <taxon>Pezizomycotina</taxon>
        <taxon>Eurotiomycetes</taxon>
        <taxon>Eurotiomycetidae</taxon>
        <taxon>Eurotiales</taxon>
        <taxon>Aspergillaceae</taxon>
        <taxon>Aspergillus</taxon>
        <taxon>Aspergillus subgen. Circumdati</taxon>
    </lineage>
</organism>
<protein>
    <recommendedName>
        <fullName evidence="3">GP-PDE domain-containing protein</fullName>
    </recommendedName>
</protein>
<dbReference type="Proteomes" id="UP000249497">
    <property type="component" value="Unassembled WGS sequence"/>
</dbReference>
<dbReference type="EMBL" id="KZ824813">
    <property type="protein sequence ID" value="RAH79587.1"/>
    <property type="molecule type" value="Genomic_DNA"/>
</dbReference>
<reference evidence="1 2" key="1">
    <citation type="submission" date="2018-02" db="EMBL/GenBank/DDBJ databases">
        <title>The genomes of Aspergillus section Nigri reveals drivers in fungal speciation.</title>
        <authorList>
            <consortium name="DOE Joint Genome Institute"/>
            <person name="Vesth T.C."/>
            <person name="Nybo J."/>
            <person name="Theobald S."/>
            <person name="Brandl J."/>
            <person name="Frisvad J.C."/>
            <person name="Nielsen K.F."/>
            <person name="Lyhne E.K."/>
            <person name="Kogle M.E."/>
            <person name="Kuo A."/>
            <person name="Riley R."/>
            <person name="Clum A."/>
            <person name="Nolan M."/>
            <person name="Lipzen A."/>
            <person name="Salamov A."/>
            <person name="Henrissat B."/>
            <person name="Wiebenga A."/>
            <person name="De vries R.P."/>
            <person name="Grigoriev I.V."/>
            <person name="Mortensen U.H."/>
            <person name="Andersen M.R."/>
            <person name="Baker S.E."/>
        </authorList>
    </citation>
    <scope>NUCLEOTIDE SEQUENCE [LARGE SCALE GENOMIC DNA]</scope>
    <source>
        <strain evidence="1 2">CBS 114.51</strain>
    </source>
</reference>
<dbReference type="PANTHER" id="PTHR22958:SF1">
    <property type="entry name" value="GLYCEROPHOSPHOCHOLINE PHOSPHODIESTERASE GPCPD1"/>
    <property type="match status" value="1"/>
</dbReference>
<gene>
    <name evidence="1" type="ORF">BO86DRAFT_366632</name>
</gene>
<dbReference type="AlphaFoldDB" id="A0A8T8WUQ9"/>
<proteinExistence type="predicted"/>
<dbReference type="Gene3D" id="3.20.20.190">
    <property type="entry name" value="Phosphatidylinositol (PI) phosphodiesterase"/>
    <property type="match status" value="1"/>
</dbReference>
<dbReference type="GeneID" id="37173801"/>
<evidence type="ECO:0000313" key="1">
    <source>
        <dbReference type="EMBL" id="RAH79587.1"/>
    </source>
</evidence>
<sequence>MFITNAGKPPTMGLESRASSLQSAVHFAKRWSLSGIVFASETLISCPRLIKYVKQAGLICASYGLQNNAPENAQVSTYRATK</sequence>
<accession>A0A8T8WUQ9</accession>
<evidence type="ECO:0000313" key="2">
    <source>
        <dbReference type="Proteomes" id="UP000249497"/>
    </source>
</evidence>
<dbReference type="InterPro" id="IPR017946">
    <property type="entry name" value="PLC-like_Pdiesterase_TIM-brl"/>
</dbReference>
<dbReference type="InterPro" id="IPR051578">
    <property type="entry name" value="GDPD"/>
</dbReference>
<dbReference type="GO" id="GO:0046475">
    <property type="term" value="P:glycerophospholipid catabolic process"/>
    <property type="evidence" value="ECO:0007669"/>
    <property type="project" value="TreeGrafter"/>
</dbReference>
<dbReference type="OrthoDB" id="197419at2759"/>
<dbReference type="GO" id="GO:0047389">
    <property type="term" value="F:glycerophosphocholine phosphodiesterase activity"/>
    <property type="evidence" value="ECO:0007669"/>
    <property type="project" value="TreeGrafter"/>
</dbReference>
<dbReference type="RefSeq" id="XP_025525481.1">
    <property type="nucleotide sequence ID" value="XM_025670109.1"/>
</dbReference>
<evidence type="ECO:0008006" key="3">
    <source>
        <dbReference type="Google" id="ProtNLM"/>
    </source>
</evidence>
<dbReference type="PANTHER" id="PTHR22958">
    <property type="entry name" value="GLYCEROPHOSPHORYL DIESTER PHOSPHODIESTERASE"/>
    <property type="match status" value="1"/>
</dbReference>
<name>A0A8T8WUQ9_ASPJA</name>
<keyword evidence="2" id="KW-1185">Reference proteome</keyword>